<evidence type="ECO:0000256" key="1">
    <source>
        <dbReference type="ARBA" id="ARBA00022729"/>
    </source>
</evidence>
<keyword evidence="2" id="KW-0677">Repeat</keyword>
<evidence type="ECO:0000256" key="5">
    <source>
        <dbReference type="ARBA" id="ARBA00023180"/>
    </source>
</evidence>
<keyword evidence="7" id="KW-0812">Transmembrane</keyword>
<dbReference type="GO" id="GO:0019955">
    <property type="term" value="F:cytokine binding"/>
    <property type="evidence" value="ECO:0007669"/>
    <property type="project" value="TreeGrafter"/>
</dbReference>
<comment type="caution">
    <text evidence="10">The sequence shown here is derived from an EMBL/GenBank/DDBJ whole genome shotgun (WGS) entry which is preliminary data.</text>
</comment>
<keyword evidence="7" id="KW-0472">Membrane</keyword>
<dbReference type="PANTHER" id="PTHR23036">
    <property type="entry name" value="CYTOKINE RECEPTOR"/>
    <property type="match status" value="1"/>
</dbReference>
<proteinExistence type="predicted"/>
<dbReference type="InterPro" id="IPR003961">
    <property type="entry name" value="FN3_dom"/>
</dbReference>
<keyword evidence="7" id="KW-1133">Transmembrane helix</keyword>
<evidence type="ECO:0000313" key="10">
    <source>
        <dbReference type="EMBL" id="CAI8056039.1"/>
    </source>
</evidence>
<feature type="domain" description="Fibronectin type-III" evidence="9">
    <location>
        <begin position="122"/>
        <end position="212"/>
    </location>
</feature>
<feature type="transmembrane region" description="Helical" evidence="7">
    <location>
        <begin position="220"/>
        <end position="246"/>
    </location>
</feature>
<reference evidence="10" key="1">
    <citation type="submission" date="2023-03" db="EMBL/GenBank/DDBJ databases">
        <authorList>
            <person name="Steffen K."/>
            <person name="Cardenas P."/>
        </authorList>
    </citation>
    <scope>NUCLEOTIDE SEQUENCE</scope>
</reference>
<dbReference type="Proteomes" id="UP001174909">
    <property type="component" value="Unassembled WGS sequence"/>
</dbReference>
<keyword evidence="4" id="KW-0675">Receptor</keyword>
<keyword evidence="11" id="KW-1185">Reference proteome</keyword>
<protein>
    <submittedName>
        <fullName evidence="10">Neogenin</fullName>
    </submittedName>
</protein>
<dbReference type="Gene3D" id="2.60.40.10">
    <property type="entry name" value="Immunoglobulins"/>
    <property type="match status" value="2"/>
</dbReference>
<feature type="domain" description="Fibronectin type-III" evidence="9">
    <location>
        <begin position="23"/>
        <end position="117"/>
    </location>
</feature>
<keyword evidence="5" id="KW-0325">Glycoprotein</keyword>
<feature type="region of interest" description="Disordered" evidence="6">
    <location>
        <begin position="346"/>
        <end position="369"/>
    </location>
</feature>
<name>A0AA35TXF6_GEOBA</name>
<organism evidence="10 11">
    <name type="scientific">Geodia barretti</name>
    <name type="common">Barrett's horny sponge</name>
    <dbReference type="NCBI Taxonomy" id="519541"/>
    <lineage>
        <taxon>Eukaryota</taxon>
        <taxon>Metazoa</taxon>
        <taxon>Porifera</taxon>
        <taxon>Demospongiae</taxon>
        <taxon>Heteroscleromorpha</taxon>
        <taxon>Tetractinellida</taxon>
        <taxon>Astrophorina</taxon>
        <taxon>Geodiidae</taxon>
        <taxon>Geodia</taxon>
    </lineage>
</organism>
<dbReference type="InterPro" id="IPR050379">
    <property type="entry name" value="Type-I_Cytokine_Rcpt"/>
</dbReference>
<dbReference type="CDD" id="cd00063">
    <property type="entry name" value="FN3"/>
    <property type="match status" value="2"/>
</dbReference>
<feature type="non-terminal residue" evidence="10">
    <location>
        <position position="423"/>
    </location>
</feature>
<dbReference type="InterPro" id="IPR013783">
    <property type="entry name" value="Ig-like_fold"/>
</dbReference>
<dbReference type="SUPFAM" id="SSF49265">
    <property type="entry name" value="Fibronectin type III"/>
    <property type="match status" value="1"/>
</dbReference>
<evidence type="ECO:0000256" key="8">
    <source>
        <dbReference type="SAM" id="SignalP"/>
    </source>
</evidence>
<evidence type="ECO:0000313" key="11">
    <source>
        <dbReference type="Proteomes" id="UP001174909"/>
    </source>
</evidence>
<evidence type="ECO:0000259" key="9">
    <source>
        <dbReference type="PROSITE" id="PS50853"/>
    </source>
</evidence>
<evidence type="ECO:0000256" key="6">
    <source>
        <dbReference type="SAM" id="MobiDB-lite"/>
    </source>
</evidence>
<dbReference type="Pfam" id="PF00041">
    <property type="entry name" value="fn3"/>
    <property type="match status" value="2"/>
</dbReference>
<dbReference type="GO" id="GO:0009897">
    <property type="term" value="C:external side of plasma membrane"/>
    <property type="evidence" value="ECO:0007669"/>
    <property type="project" value="TreeGrafter"/>
</dbReference>
<dbReference type="GO" id="GO:0043235">
    <property type="term" value="C:receptor complex"/>
    <property type="evidence" value="ECO:0007669"/>
    <property type="project" value="TreeGrafter"/>
</dbReference>
<feature type="signal peptide" evidence="8">
    <location>
        <begin position="1"/>
        <end position="21"/>
    </location>
</feature>
<evidence type="ECO:0000256" key="2">
    <source>
        <dbReference type="ARBA" id="ARBA00022737"/>
    </source>
</evidence>
<evidence type="ECO:0000256" key="3">
    <source>
        <dbReference type="ARBA" id="ARBA00023157"/>
    </source>
</evidence>
<evidence type="ECO:0000256" key="4">
    <source>
        <dbReference type="ARBA" id="ARBA00023170"/>
    </source>
</evidence>
<keyword evidence="3" id="KW-1015">Disulfide bond</keyword>
<dbReference type="PROSITE" id="PS50853">
    <property type="entry name" value="FN3"/>
    <property type="match status" value="2"/>
</dbReference>
<sequence>HYCILASALTSFNLLPHAAPSAPPSNVEVTPGNQLLTVTWEHPSDCLTYGGPLTDYTVSYRISSESTFVERRVGSNKTTLTLASLRSQTTYVVLVSAHTAEGAGPTSDPAETTTYGCSTPAQPTGLTAQPVNSTAALVNWTTPTDPDDLYIVTWCHGDRETRNKVLMGRESYTYVVDLEEVGECVVTVQANNQCGTGKPANITVSPFLIVSSQPVWETTWFIVVVAVVATLLVFGTPTVIIFIISVSLTRRRKGKTYIPSRRSASSLSGASTAFTEYHQKNGGMWVKPVNPTPNLNISSLVSPPEPERQGSQSTRNLLRSAAALTMLTSPPTIHTCPAVLPASAATRDNQRPKQTGVPPHFTTGGKPSLETVHRAPHWRISPRGSRRKRNQNDIVFVIIIKNKGSRVLTSLPIPGVLLSTLVM</sequence>
<dbReference type="AlphaFoldDB" id="A0AA35TXF6"/>
<dbReference type="GO" id="GO:0004896">
    <property type="term" value="F:cytokine receptor activity"/>
    <property type="evidence" value="ECO:0007669"/>
    <property type="project" value="TreeGrafter"/>
</dbReference>
<dbReference type="InterPro" id="IPR036116">
    <property type="entry name" value="FN3_sf"/>
</dbReference>
<feature type="chain" id="PRO_5041330092" evidence="8">
    <location>
        <begin position="22"/>
        <end position="423"/>
    </location>
</feature>
<dbReference type="PANTHER" id="PTHR23036:SF151">
    <property type="entry name" value="FIBRONECTIN TYPE-III DOMAIN-CONTAINING PROTEIN"/>
    <property type="match status" value="1"/>
</dbReference>
<evidence type="ECO:0000256" key="7">
    <source>
        <dbReference type="SAM" id="Phobius"/>
    </source>
</evidence>
<dbReference type="EMBL" id="CASHTH010004317">
    <property type="protein sequence ID" value="CAI8056039.1"/>
    <property type="molecule type" value="Genomic_DNA"/>
</dbReference>
<dbReference type="SMART" id="SM00060">
    <property type="entry name" value="FN3"/>
    <property type="match status" value="2"/>
</dbReference>
<dbReference type="PRINTS" id="PR00014">
    <property type="entry name" value="FNTYPEIII"/>
</dbReference>
<keyword evidence="1 8" id="KW-0732">Signal</keyword>
<gene>
    <name evidence="10" type="ORF">GBAR_LOCUS30533</name>
</gene>
<accession>A0AA35TXF6</accession>